<dbReference type="InterPro" id="IPR045677">
    <property type="entry name" value="DUF6197"/>
</dbReference>
<dbReference type="RefSeq" id="WP_072607610.1">
    <property type="nucleotide sequence ID" value="NZ_CP018171.1"/>
</dbReference>
<protein>
    <submittedName>
        <fullName evidence="1">Uncharacterized protein</fullName>
    </submittedName>
</protein>
<organism evidence="1 2">
    <name type="scientific">Aquibium oceanicum</name>
    <dbReference type="NCBI Taxonomy" id="1670800"/>
    <lineage>
        <taxon>Bacteria</taxon>
        <taxon>Pseudomonadati</taxon>
        <taxon>Pseudomonadota</taxon>
        <taxon>Alphaproteobacteria</taxon>
        <taxon>Hyphomicrobiales</taxon>
        <taxon>Phyllobacteriaceae</taxon>
        <taxon>Aquibium</taxon>
    </lineage>
</organism>
<dbReference type="OrthoDB" id="8242073at2"/>
<evidence type="ECO:0000313" key="1">
    <source>
        <dbReference type="EMBL" id="APH74148.1"/>
    </source>
</evidence>
<evidence type="ECO:0000313" key="2">
    <source>
        <dbReference type="Proteomes" id="UP000182840"/>
    </source>
</evidence>
<dbReference type="Pfam" id="PF19698">
    <property type="entry name" value="DUF6197"/>
    <property type="match status" value="1"/>
</dbReference>
<accession>A0A1L3SXM9</accession>
<sequence length="100" mass="11112">MTPTEILIKARELIADPKHWTQGQLARSNTGSYINPQHPSAVCFCSIGALERAAGGEFNDAYYEARARLRDTLNRCIASFNDNHTHAQVLAKFDEAINHA</sequence>
<proteinExistence type="predicted"/>
<dbReference type="EMBL" id="CP018171">
    <property type="protein sequence ID" value="APH74148.1"/>
    <property type="molecule type" value="Genomic_DNA"/>
</dbReference>
<dbReference type="KEGG" id="meso:BSQ44_24325"/>
<dbReference type="Proteomes" id="UP000182840">
    <property type="component" value="Chromosome"/>
</dbReference>
<dbReference type="AlphaFoldDB" id="A0A1L3SXM9"/>
<dbReference type="STRING" id="1670800.BSQ44_24325"/>
<keyword evidence="2" id="KW-1185">Reference proteome</keyword>
<gene>
    <name evidence="1" type="ORF">BSQ44_24325</name>
</gene>
<reference evidence="2" key="1">
    <citation type="submission" date="2016-11" db="EMBL/GenBank/DDBJ databases">
        <title>Mesorhizobium oceanicum sp. nov., isolated from deep seawater in South China Sea.</title>
        <authorList>
            <person name="Fu G.-Y."/>
        </authorList>
    </citation>
    <scope>NUCLEOTIDE SEQUENCE [LARGE SCALE GENOMIC DNA]</scope>
    <source>
        <strain evidence="2">B7</strain>
    </source>
</reference>
<name>A0A1L3SXM9_9HYPH</name>